<keyword evidence="1" id="KW-0614">Plasmid</keyword>
<reference evidence="1 2" key="1">
    <citation type="journal article" date="2012" name="J. Am. Chem. Soc.">
        <title>Bacterial biosynthesis and maturation of the didemnin anti-cancer agents.</title>
        <authorList>
            <person name="Xu Y."/>
            <person name="Kersten R.D."/>
            <person name="Nam S.J."/>
            <person name="Lu L."/>
            <person name="Al-Suwailem A.M."/>
            <person name="Zheng H."/>
            <person name="Fenical W."/>
            <person name="Dorrestein P.C."/>
            <person name="Moore B.S."/>
            <person name="Qian P.Y."/>
        </authorList>
    </citation>
    <scope>NUCLEOTIDE SEQUENCE [LARGE SCALE GENOMIC DNA]</scope>
    <source>
        <strain evidence="1 2">KA081020-065</strain>
    </source>
</reference>
<dbReference type="HOGENOM" id="CLU_3174323_0_0_5"/>
<dbReference type="EMBL" id="CP003237">
    <property type="protein sequence ID" value="AFK55832.1"/>
    <property type="molecule type" value="Genomic_DNA"/>
</dbReference>
<dbReference type="KEGG" id="tmo:TMO_a0429"/>
<geneLocation type="plasmid" evidence="1 2">
    <name>pTM1</name>
</geneLocation>
<evidence type="ECO:0000313" key="1">
    <source>
        <dbReference type="EMBL" id="AFK55832.1"/>
    </source>
</evidence>
<gene>
    <name evidence="1" type="ordered locus">TMO_a0429</name>
</gene>
<proteinExistence type="predicted"/>
<evidence type="ECO:0000313" key="2">
    <source>
        <dbReference type="Proteomes" id="UP000005258"/>
    </source>
</evidence>
<name>I3TSU4_TISMK</name>
<accession>I3TSU4</accession>
<dbReference type="Proteomes" id="UP000005258">
    <property type="component" value="Plasmid pTM1"/>
</dbReference>
<keyword evidence="2" id="KW-1185">Reference proteome</keyword>
<sequence>MDTQMNEDVAVGRRPGGIWSRPVLEVMPAAETAIGIATTLDGGAGLS</sequence>
<protein>
    <submittedName>
        <fullName evidence="1">Uncharacterized protein</fullName>
    </submittedName>
</protein>
<dbReference type="RefSeq" id="WP_014747509.1">
    <property type="nucleotide sequence ID" value="NC_017957.2"/>
</dbReference>
<organism evidence="1 2">
    <name type="scientific">Tistrella mobilis (strain KA081020-065)</name>
    <dbReference type="NCBI Taxonomy" id="1110502"/>
    <lineage>
        <taxon>Bacteria</taxon>
        <taxon>Pseudomonadati</taxon>
        <taxon>Pseudomonadota</taxon>
        <taxon>Alphaproteobacteria</taxon>
        <taxon>Geminicoccales</taxon>
        <taxon>Geminicoccaceae</taxon>
        <taxon>Tistrella</taxon>
    </lineage>
</organism>
<dbReference type="AlphaFoldDB" id="I3TSU4"/>